<dbReference type="EMBL" id="CP024333">
    <property type="protein sequence ID" value="ATQ15625.1"/>
    <property type="molecule type" value="Genomic_DNA"/>
</dbReference>
<dbReference type="Proteomes" id="UP000230633">
    <property type="component" value="Chromosome"/>
</dbReference>
<dbReference type="Gene3D" id="3.20.20.380">
    <property type="entry name" value="Copper homeostasis (CutC) domain"/>
    <property type="match status" value="1"/>
</dbReference>
<dbReference type="PANTHER" id="PTHR12598:SF0">
    <property type="entry name" value="COPPER HOMEOSTASIS PROTEIN CUTC HOMOLOG"/>
    <property type="match status" value="1"/>
</dbReference>
<dbReference type="HAMAP" id="MF_00795">
    <property type="entry name" value="CutC"/>
    <property type="match status" value="1"/>
</dbReference>
<dbReference type="Pfam" id="PF03932">
    <property type="entry name" value="CutC"/>
    <property type="match status" value="1"/>
</dbReference>
<sequence length="210" mass="23092">MIKEACVFNILEALNAVKLGANRIELCENTTCGGTTPSYGTIKVLKETLNVPIVVMIRPRCGDFVYSDLEFKAMKEDIKLCRSLGVEGVVFGILKDDHEIDIDRTKELLSLADSLKVTFHKAIDETCDIRSSVIKLLDIGVHRILTSGGGMKAEDSLIVLRDLILIAGEELEIVVAGEVNKYNIDNIDAILCSRAYHGRLIVGDLGLQLF</sequence>
<dbReference type="GeneID" id="75118543"/>
<dbReference type="InterPro" id="IPR036822">
    <property type="entry name" value="CutC-like_dom_sf"/>
</dbReference>
<dbReference type="RefSeq" id="WP_025443399.1">
    <property type="nucleotide sequence ID" value="NZ_AP024371.1"/>
</dbReference>
<dbReference type="AlphaFoldDB" id="A0AAP8YR65"/>
<comment type="similarity">
    <text evidence="1 2">Belongs to the CutC family.</text>
</comment>
<keyword evidence="5" id="KW-1185">Reference proteome</keyword>
<evidence type="ECO:0000256" key="1">
    <source>
        <dbReference type="ARBA" id="ARBA00007768"/>
    </source>
</evidence>
<evidence type="ECO:0000313" key="6">
    <source>
        <dbReference type="Proteomes" id="UP000291995"/>
    </source>
</evidence>
<reference evidence="6" key="1">
    <citation type="submission" date="2019-03" db="EMBL/GenBank/DDBJ databases">
        <title>Whole genome sequencing of Borrelia miyamotoi strains isolated at the Russian territory.</title>
        <authorList>
            <person name="Kuleshov K.V."/>
            <person name="Platonov A.E."/>
            <person name="Goptar I.A."/>
            <person name="Shipulin G.A."/>
            <person name="Markelov M.L."/>
            <person name="Koetsveld J."/>
            <person name="Kolyasnikova N.M."/>
            <person name="Sarksyan D.S."/>
            <person name="Toporkova M.G."/>
            <person name="Hovius J.W."/>
        </authorList>
    </citation>
    <scope>NUCLEOTIDE SEQUENCE [LARGE SCALE GENOMIC DNA]</scope>
    <source>
        <strain evidence="6">Yekat-76</strain>
    </source>
</reference>
<dbReference type="GO" id="GO:0005737">
    <property type="term" value="C:cytoplasm"/>
    <property type="evidence" value="ECO:0007669"/>
    <property type="project" value="UniProtKB-SubCell"/>
</dbReference>
<dbReference type="SUPFAM" id="SSF110395">
    <property type="entry name" value="CutC-like"/>
    <property type="match status" value="1"/>
</dbReference>
<proteinExistence type="inferred from homology"/>
<evidence type="ECO:0000313" key="3">
    <source>
        <dbReference type="EMBL" id="ATQ15625.1"/>
    </source>
</evidence>
<evidence type="ECO:0000313" key="5">
    <source>
        <dbReference type="Proteomes" id="UP000230633"/>
    </source>
</evidence>
<dbReference type="GO" id="GO:0005507">
    <property type="term" value="F:copper ion binding"/>
    <property type="evidence" value="ECO:0007669"/>
    <property type="project" value="TreeGrafter"/>
</dbReference>
<accession>A0AAP8YR65</accession>
<comment type="subcellular location">
    <subcellularLocation>
        <location evidence="2">Cytoplasm</location>
    </subcellularLocation>
</comment>
<reference evidence="4" key="2">
    <citation type="submission" date="2022-12" db="EMBL/GenBank/DDBJ databases">
        <title>Whole genome sequencing of Borrelia miyamotoi strains isolated at the Russian territory.</title>
        <authorList>
            <person name="Kuleshov K.V."/>
            <person name="Platonov A.E."/>
            <person name="Goptar I.A."/>
            <person name="Shipulin G.A."/>
            <person name="Markelov M.L."/>
            <person name="Koetsveld J."/>
            <person name="Kolyasnikova N.M."/>
            <person name="Sarksyan D.S."/>
            <person name="Toporkova M.G."/>
            <person name="Hovius J.W."/>
        </authorList>
    </citation>
    <scope>NUCLEOTIDE SEQUENCE</scope>
    <source>
        <strain evidence="3 5">Yekat-1</strain>
        <strain evidence="4">Yekat-76</strain>
    </source>
</reference>
<comment type="caution">
    <text evidence="2">Once thought to be involved in copper homeostasis, experiments in E.coli have shown this is not the case.</text>
</comment>
<keyword evidence="2" id="KW-0963">Cytoplasm</keyword>
<evidence type="ECO:0000313" key="4">
    <source>
        <dbReference type="EMBL" id="QBK61605.1"/>
    </source>
</evidence>
<protein>
    <recommendedName>
        <fullName evidence="2">PF03932 family protein CutC</fullName>
    </recommendedName>
</protein>
<organism evidence="4 6">
    <name type="scientific">Borrelia miyamotoi</name>
    <dbReference type="NCBI Taxonomy" id="47466"/>
    <lineage>
        <taxon>Bacteria</taxon>
        <taxon>Pseudomonadati</taxon>
        <taxon>Spirochaetota</taxon>
        <taxon>Spirochaetia</taxon>
        <taxon>Spirochaetales</taxon>
        <taxon>Borreliaceae</taxon>
        <taxon>Borrelia</taxon>
    </lineage>
</organism>
<gene>
    <name evidence="2" type="primary">cutC</name>
    <name evidence="3" type="ORF">CNO13_00065</name>
    <name evidence="4" type="ORF">EZU67_00070</name>
</gene>
<dbReference type="EMBL" id="CP036557">
    <property type="protein sequence ID" value="QBK61605.1"/>
    <property type="molecule type" value="Genomic_DNA"/>
</dbReference>
<name>A0AAP8YR65_9SPIR</name>
<dbReference type="InterPro" id="IPR005627">
    <property type="entry name" value="CutC-like"/>
</dbReference>
<evidence type="ECO:0000256" key="2">
    <source>
        <dbReference type="HAMAP-Rule" id="MF_00795"/>
    </source>
</evidence>
<dbReference type="PANTHER" id="PTHR12598">
    <property type="entry name" value="COPPER HOMEOSTASIS PROTEIN CUTC"/>
    <property type="match status" value="1"/>
</dbReference>
<dbReference type="Proteomes" id="UP000291995">
    <property type="component" value="Chromosome"/>
</dbReference>